<dbReference type="AlphaFoldDB" id="V4Q536"/>
<evidence type="ECO:0000313" key="1">
    <source>
        <dbReference type="EMBL" id="ESQ96852.1"/>
    </source>
</evidence>
<protein>
    <submittedName>
        <fullName evidence="1">Uncharacterized protein</fullName>
    </submittedName>
</protein>
<comment type="caution">
    <text evidence="1">The sequence shown here is derived from an EMBL/GenBank/DDBJ whole genome shotgun (WGS) entry which is preliminary data.</text>
</comment>
<evidence type="ECO:0000313" key="3">
    <source>
        <dbReference type="Proteomes" id="UP000017822"/>
    </source>
</evidence>
<evidence type="ECO:0000313" key="2">
    <source>
        <dbReference type="EMBL" id="ESQ99629.1"/>
    </source>
</evidence>
<gene>
    <name evidence="2" type="ORF">F753_09575</name>
    <name evidence="1" type="ORF">F753_23730</name>
</gene>
<dbReference type="EMBL" id="AOFQ01000074">
    <property type="protein sequence ID" value="ESQ96852.1"/>
    <property type="molecule type" value="Genomic_DNA"/>
</dbReference>
<proteinExistence type="predicted"/>
<name>V4Q536_STUCH</name>
<dbReference type="Proteomes" id="UP000017822">
    <property type="component" value="Unassembled WGS sequence"/>
</dbReference>
<accession>V4Q536</accession>
<reference evidence="1 3" key="1">
    <citation type="submission" date="2013-07" db="EMBL/GenBank/DDBJ databases">
        <authorList>
            <person name="Schaap P.J."/>
            <person name="Mehboob F."/>
            <person name="Oosterkamp M.J."/>
            <person name="de Vos W.M."/>
            <person name="Stams A.J.M."/>
            <person name="Koehorst J.J."/>
        </authorList>
    </citation>
    <scope>NUCLEOTIDE SEQUENCE [LARGE SCALE GENOMIC DNA]</scope>
    <source>
        <strain evidence="1 3">AW-1</strain>
    </source>
</reference>
<organism evidence="1 3">
    <name type="scientific">Stutzerimonas chloritidismutans AW-1</name>
    <dbReference type="NCBI Taxonomy" id="1263865"/>
    <lineage>
        <taxon>Bacteria</taxon>
        <taxon>Pseudomonadati</taxon>
        <taxon>Pseudomonadota</taxon>
        <taxon>Gammaproteobacteria</taxon>
        <taxon>Pseudomonadales</taxon>
        <taxon>Pseudomonadaceae</taxon>
        <taxon>Stutzerimonas</taxon>
    </lineage>
</organism>
<dbReference type="EMBL" id="AOFQ01000029">
    <property type="protein sequence ID" value="ESQ99629.1"/>
    <property type="molecule type" value="Genomic_DNA"/>
</dbReference>
<sequence>MRAVQSGTTVTAERMILDLISINVNIQMRVCLDIAV</sequence>